<dbReference type="NCBIfam" id="TIGR04281">
    <property type="entry name" value="peripla_PGF_1"/>
    <property type="match status" value="1"/>
</dbReference>
<dbReference type="SUPFAM" id="SSF53807">
    <property type="entry name" value="Helical backbone' metal receptor"/>
    <property type="match status" value="1"/>
</dbReference>
<name>A0A1H3I1R5_9EURY</name>
<evidence type="ECO:0000313" key="6">
    <source>
        <dbReference type="Proteomes" id="UP000199170"/>
    </source>
</evidence>
<dbReference type="InterPro" id="IPR026469">
    <property type="entry name" value="Peripla_PGF_1"/>
</dbReference>
<dbReference type="PANTHER" id="PTHR30535">
    <property type="entry name" value="VITAMIN B12-BINDING PROTEIN"/>
    <property type="match status" value="1"/>
</dbReference>
<feature type="domain" description="Fe/B12 periplasmic-binding" evidence="4">
    <location>
        <begin position="69"/>
        <end position="318"/>
    </location>
</feature>
<dbReference type="GO" id="GO:0030115">
    <property type="term" value="C:S-layer"/>
    <property type="evidence" value="ECO:0007669"/>
    <property type="project" value="UniProtKB-SubCell"/>
</dbReference>
<evidence type="ECO:0000313" key="5">
    <source>
        <dbReference type="EMBL" id="SDY21048.1"/>
    </source>
</evidence>
<dbReference type="OrthoDB" id="214567at2157"/>
<dbReference type="InterPro" id="IPR002491">
    <property type="entry name" value="ABC_transptr_periplasmic_BD"/>
</dbReference>
<dbReference type="AlphaFoldDB" id="A0A1H3I1R5"/>
<dbReference type="GO" id="GO:0005886">
    <property type="term" value="C:plasma membrane"/>
    <property type="evidence" value="ECO:0007669"/>
    <property type="project" value="UniProtKB-SubCell"/>
</dbReference>
<dbReference type="PANTHER" id="PTHR30535:SF34">
    <property type="entry name" value="MOLYBDATE-BINDING PROTEIN MOLA"/>
    <property type="match status" value="1"/>
</dbReference>
<feature type="region of interest" description="Disordered" evidence="2">
    <location>
        <begin position="326"/>
        <end position="358"/>
    </location>
</feature>
<evidence type="ECO:0000256" key="3">
    <source>
        <dbReference type="SAM" id="Phobius"/>
    </source>
</evidence>
<evidence type="ECO:0000256" key="2">
    <source>
        <dbReference type="SAM" id="MobiDB-lite"/>
    </source>
</evidence>
<keyword evidence="3" id="KW-0812">Transmembrane</keyword>
<organism evidence="5 6">
    <name type="scientific">Halobellus clavatus</name>
    <dbReference type="NCBI Taxonomy" id="660517"/>
    <lineage>
        <taxon>Archaea</taxon>
        <taxon>Methanobacteriati</taxon>
        <taxon>Methanobacteriota</taxon>
        <taxon>Stenosarchaea group</taxon>
        <taxon>Halobacteria</taxon>
        <taxon>Halobacteriales</taxon>
        <taxon>Haloferacaceae</taxon>
        <taxon>Halobellus</taxon>
    </lineage>
</organism>
<dbReference type="GO" id="GO:0071281">
    <property type="term" value="P:cellular response to iron ion"/>
    <property type="evidence" value="ECO:0007669"/>
    <property type="project" value="TreeGrafter"/>
</dbReference>
<dbReference type="Gene3D" id="3.40.50.1980">
    <property type="entry name" value="Nitrogenase molybdenum iron protein domain"/>
    <property type="match status" value="2"/>
</dbReference>
<evidence type="ECO:0000256" key="1">
    <source>
        <dbReference type="ARBA" id="ARBA00022729"/>
    </source>
</evidence>
<gene>
    <name evidence="5" type="ORF">SAMN04487946_108164</name>
</gene>
<dbReference type="Proteomes" id="UP000199170">
    <property type="component" value="Unassembled WGS sequence"/>
</dbReference>
<feature type="compositionally biased region" description="Low complexity" evidence="2">
    <location>
        <begin position="334"/>
        <end position="358"/>
    </location>
</feature>
<dbReference type="EMBL" id="FNPB01000008">
    <property type="protein sequence ID" value="SDY21048.1"/>
    <property type="molecule type" value="Genomic_DNA"/>
</dbReference>
<sequence length="383" mass="39326">MQRSALLISILLVVAAVGPTAGAVAAAGPSESVGTALESHGGDADTCTFPYETTDATGAEVEIPDDPDRVVTLNPSAAQTMWEIGAEDEVVGVSQYATYLDGASAKTNVSGAGGPSVEAVLNTTPDLVLVPNSTHGFAAERVEQIRAQGVPVYVFGEATSLDYVANKTEHVGRLTGNCEAGTERAAEMRRSLELMRQALADEERPVGLNVFYGYTSGANTFIGDVMAAAGLQNGAASAGVSGFQPINDETVVELNPEWIVTPDGSSVPETPAYNSTTAVQEGNVVRVNTNYLQQPAPRSVLAAETILQAVHPDAYEEYRQLDATNGSTETAAPTTEGSETASQTTTAATDTASPTSSTGTPGFGVVAAIAALAAAAALVSKRQ</sequence>
<dbReference type="RefSeq" id="WP_089767759.1">
    <property type="nucleotide sequence ID" value="NZ_FNPB01000008.1"/>
</dbReference>
<dbReference type="Pfam" id="PF01497">
    <property type="entry name" value="Peripla_BP_2"/>
    <property type="match status" value="1"/>
</dbReference>
<dbReference type="InterPro" id="IPR050902">
    <property type="entry name" value="ABC_Transporter_SBP"/>
</dbReference>
<dbReference type="InterPro" id="IPR054828">
    <property type="entry name" value="Vit_B12_bind_prot"/>
</dbReference>
<evidence type="ECO:0000259" key="4">
    <source>
        <dbReference type="PROSITE" id="PS50983"/>
    </source>
</evidence>
<dbReference type="NCBIfam" id="TIGR04126">
    <property type="entry name" value="PGF_CTERM"/>
    <property type="match status" value="1"/>
</dbReference>
<dbReference type="Pfam" id="PF18204">
    <property type="entry name" value="PGF-CTERM"/>
    <property type="match status" value="1"/>
</dbReference>
<proteinExistence type="predicted"/>
<keyword evidence="3" id="KW-1133">Transmembrane helix</keyword>
<keyword evidence="1" id="KW-0732">Signal</keyword>
<dbReference type="NCBIfam" id="NF038402">
    <property type="entry name" value="TroA_like"/>
    <property type="match status" value="1"/>
</dbReference>
<dbReference type="STRING" id="660517.SAMN04487946_108164"/>
<accession>A0A1H3I1R5</accession>
<protein>
    <submittedName>
        <fullName evidence="5">Iron complex transport system substrate-binding protein</fullName>
    </submittedName>
</protein>
<reference evidence="6" key="1">
    <citation type="submission" date="2016-10" db="EMBL/GenBank/DDBJ databases">
        <authorList>
            <person name="Varghese N."/>
            <person name="Submissions S."/>
        </authorList>
    </citation>
    <scope>NUCLEOTIDE SEQUENCE [LARGE SCALE GENOMIC DNA]</scope>
    <source>
        <strain evidence="6">CGMCC 1.10118</strain>
    </source>
</reference>
<keyword evidence="6" id="KW-1185">Reference proteome</keyword>
<dbReference type="PROSITE" id="PS50983">
    <property type="entry name" value="FE_B12_PBP"/>
    <property type="match status" value="1"/>
</dbReference>
<feature type="transmembrane region" description="Helical" evidence="3">
    <location>
        <begin position="362"/>
        <end position="380"/>
    </location>
</feature>
<keyword evidence="3" id="KW-0472">Membrane</keyword>
<dbReference type="InterPro" id="IPR026371">
    <property type="entry name" value="PGF_CTERM"/>
</dbReference>